<gene>
    <name evidence="1" type="ORF">OPT61_g5298</name>
</gene>
<dbReference type="Proteomes" id="UP001153331">
    <property type="component" value="Unassembled WGS sequence"/>
</dbReference>
<organism evidence="1 2">
    <name type="scientific">Boeremia exigua</name>
    <dbReference type="NCBI Taxonomy" id="749465"/>
    <lineage>
        <taxon>Eukaryota</taxon>
        <taxon>Fungi</taxon>
        <taxon>Dikarya</taxon>
        <taxon>Ascomycota</taxon>
        <taxon>Pezizomycotina</taxon>
        <taxon>Dothideomycetes</taxon>
        <taxon>Pleosporomycetidae</taxon>
        <taxon>Pleosporales</taxon>
        <taxon>Pleosporineae</taxon>
        <taxon>Didymellaceae</taxon>
        <taxon>Boeremia</taxon>
    </lineage>
</organism>
<evidence type="ECO:0000313" key="2">
    <source>
        <dbReference type="Proteomes" id="UP001153331"/>
    </source>
</evidence>
<keyword evidence="2" id="KW-1185">Reference proteome</keyword>
<dbReference type="EMBL" id="JAPHNI010000335">
    <property type="protein sequence ID" value="KAJ8112305.1"/>
    <property type="molecule type" value="Genomic_DNA"/>
</dbReference>
<comment type="caution">
    <text evidence="1">The sequence shown here is derived from an EMBL/GenBank/DDBJ whole genome shotgun (WGS) entry which is preliminary data.</text>
</comment>
<protein>
    <submittedName>
        <fullName evidence="1">Uncharacterized protein</fullName>
    </submittedName>
</protein>
<evidence type="ECO:0000313" key="1">
    <source>
        <dbReference type="EMBL" id="KAJ8112305.1"/>
    </source>
</evidence>
<accession>A0ACC2IAR3</accession>
<proteinExistence type="predicted"/>
<sequence length="119" mass="13400">MSTYEDNVARVQTTDYDNAPSQATEDEHDLDSVDDEYPQTKSGVRNSREVVMQKAKYQKGEWVHMSVIANGSRSKGVFKIYAPVYNPGGWVDYQLVDPYTGQLHNRGAAVREKDLKAGQ</sequence>
<name>A0ACC2IAR3_9PLEO</name>
<reference evidence="1" key="1">
    <citation type="submission" date="2022-11" db="EMBL/GenBank/DDBJ databases">
        <title>Genome Sequence of Boeremia exigua.</title>
        <authorList>
            <person name="Buettner E."/>
        </authorList>
    </citation>
    <scope>NUCLEOTIDE SEQUENCE</scope>
    <source>
        <strain evidence="1">CU02</strain>
    </source>
</reference>